<proteinExistence type="predicted"/>
<gene>
    <name evidence="2" type="ORF">EMPG_12126</name>
</gene>
<feature type="compositionally biased region" description="Basic and acidic residues" evidence="1">
    <location>
        <begin position="345"/>
        <end position="354"/>
    </location>
</feature>
<feature type="compositionally biased region" description="Acidic residues" evidence="1">
    <location>
        <begin position="281"/>
        <end position="290"/>
    </location>
</feature>
<dbReference type="OrthoDB" id="10534458at2759"/>
<feature type="compositionally biased region" description="Pro residues" evidence="1">
    <location>
        <begin position="40"/>
        <end position="50"/>
    </location>
</feature>
<feature type="compositionally biased region" description="Basic and acidic residues" evidence="1">
    <location>
        <begin position="1"/>
        <end position="31"/>
    </location>
</feature>
<reference evidence="3" key="1">
    <citation type="journal article" date="2015" name="PLoS Genet.">
        <title>The dynamic genome and transcriptome of the human fungal pathogen Blastomyces and close relative Emmonsia.</title>
        <authorList>
            <person name="Munoz J.F."/>
            <person name="Gauthier G.M."/>
            <person name="Desjardins C.A."/>
            <person name="Gallo J.E."/>
            <person name="Holder J."/>
            <person name="Sullivan T.D."/>
            <person name="Marty A.J."/>
            <person name="Carmen J.C."/>
            <person name="Chen Z."/>
            <person name="Ding L."/>
            <person name="Gujja S."/>
            <person name="Magrini V."/>
            <person name="Misas E."/>
            <person name="Mitreva M."/>
            <person name="Priest M."/>
            <person name="Saif S."/>
            <person name="Whiston E.A."/>
            <person name="Young S."/>
            <person name="Zeng Q."/>
            <person name="Goldman W.E."/>
            <person name="Mardis E.R."/>
            <person name="Taylor J.W."/>
            <person name="McEwen J.G."/>
            <person name="Clay O.K."/>
            <person name="Klein B.S."/>
            <person name="Cuomo C.A."/>
        </authorList>
    </citation>
    <scope>NUCLEOTIDE SEQUENCE [LARGE SCALE GENOMIC DNA]</scope>
    <source>
        <strain evidence="3">UAMH 139</strain>
    </source>
</reference>
<dbReference type="AlphaFoldDB" id="A0A0H1BNJ6"/>
<feature type="region of interest" description="Disordered" evidence="1">
    <location>
        <begin position="281"/>
        <end position="371"/>
    </location>
</feature>
<protein>
    <submittedName>
        <fullName evidence="2">Uncharacterized protein</fullName>
    </submittedName>
</protein>
<name>A0A0H1BNJ6_9EURO</name>
<accession>A0A0H1BNJ6</accession>
<comment type="caution">
    <text evidence="2">The sequence shown here is derived from an EMBL/GenBank/DDBJ whole genome shotgun (WGS) entry which is preliminary data.</text>
</comment>
<sequence>MSTDAKIRSEKEAKSPAEANEKRDASCERELNLTTQEPPGAKPKPEPQPEPGRILDDQTAEEFWTLRDSIHTWVDLVLADRLAQGDTFIRRFYHPVKTFLPFVVSCLLKSLIFADSHPIGFTASQKAEIANIDNDSLLSGEDKEKNKAKKLIEYIHSPFSEETGNSILNRYENICEHISPRLLDQHTFAKYEHYFKRFIFGPAIALHTLMRCSPSRYRVAPPQATERLTDGSPRSVKTQHNGITEVSRWAINNASVASHWLHLELNYIYILFQPPESDYVEVPELSDDGESSYSDEGSSGDLEEDDSGSCYDGVSEPEDDGLLEPSNNGAGKDSNEKACNPKNDQVCETRDGIHEVSSTGEGRPGREEDRKLHLIRTRDGSSLRCEWRETARAGKTRPSKVPGLRLVDDGFVESRIQDLPSRGELKTASS</sequence>
<keyword evidence="3" id="KW-1185">Reference proteome</keyword>
<evidence type="ECO:0000256" key="1">
    <source>
        <dbReference type="SAM" id="MobiDB-lite"/>
    </source>
</evidence>
<organism evidence="2 3">
    <name type="scientific">Blastomyces silverae</name>
    <dbReference type="NCBI Taxonomy" id="2060906"/>
    <lineage>
        <taxon>Eukaryota</taxon>
        <taxon>Fungi</taxon>
        <taxon>Dikarya</taxon>
        <taxon>Ascomycota</taxon>
        <taxon>Pezizomycotina</taxon>
        <taxon>Eurotiomycetes</taxon>
        <taxon>Eurotiomycetidae</taxon>
        <taxon>Onygenales</taxon>
        <taxon>Ajellomycetaceae</taxon>
        <taxon>Blastomyces</taxon>
    </lineage>
</organism>
<evidence type="ECO:0000313" key="3">
    <source>
        <dbReference type="Proteomes" id="UP000053573"/>
    </source>
</evidence>
<feature type="compositionally biased region" description="Low complexity" evidence="1">
    <location>
        <begin position="291"/>
        <end position="300"/>
    </location>
</feature>
<dbReference type="EMBL" id="LDEV01000625">
    <property type="protein sequence ID" value="KLJ12900.1"/>
    <property type="molecule type" value="Genomic_DNA"/>
</dbReference>
<evidence type="ECO:0000313" key="2">
    <source>
        <dbReference type="EMBL" id="KLJ12900.1"/>
    </source>
</evidence>
<feature type="region of interest" description="Disordered" evidence="1">
    <location>
        <begin position="1"/>
        <end position="54"/>
    </location>
</feature>
<dbReference type="Proteomes" id="UP000053573">
    <property type="component" value="Unassembled WGS sequence"/>
</dbReference>